<dbReference type="InterPro" id="IPR050080">
    <property type="entry name" value="RNase_PH"/>
</dbReference>
<proteinExistence type="inferred from homology"/>
<keyword evidence="5" id="KW-0539">Nucleus</keyword>
<evidence type="ECO:0000256" key="3">
    <source>
        <dbReference type="ARBA" id="ARBA00022552"/>
    </source>
</evidence>
<gene>
    <name evidence="7" type="ORF">EUX98_g3574</name>
</gene>
<comment type="similarity">
    <text evidence="2">Belongs to the RNase PH family.</text>
</comment>
<dbReference type="InterPro" id="IPR020568">
    <property type="entry name" value="Ribosomal_Su5_D2-typ_SF"/>
</dbReference>
<dbReference type="GO" id="GO:0034475">
    <property type="term" value="P:U4 snRNA 3'-end processing"/>
    <property type="evidence" value="ECO:0007669"/>
    <property type="project" value="TreeGrafter"/>
</dbReference>
<name>A0A4V3XIV6_9APHY</name>
<dbReference type="PANTHER" id="PTHR11953:SF1">
    <property type="entry name" value="EXOSOME COMPLEX COMPONENT RRP46"/>
    <property type="match status" value="1"/>
</dbReference>
<dbReference type="SUPFAM" id="SSF55666">
    <property type="entry name" value="Ribonuclease PH domain 2-like"/>
    <property type="match status" value="1"/>
</dbReference>
<dbReference type="Pfam" id="PF01138">
    <property type="entry name" value="RNase_PH"/>
    <property type="match status" value="1"/>
</dbReference>
<keyword evidence="8" id="KW-1185">Reference proteome</keyword>
<dbReference type="GO" id="GO:0006364">
    <property type="term" value="P:rRNA processing"/>
    <property type="evidence" value="ECO:0007669"/>
    <property type="project" value="UniProtKB-KW"/>
</dbReference>
<dbReference type="GO" id="GO:0016075">
    <property type="term" value="P:rRNA catabolic process"/>
    <property type="evidence" value="ECO:0007669"/>
    <property type="project" value="TreeGrafter"/>
</dbReference>
<evidence type="ECO:0000313" key="7">
    <source>
        <dbReference type="EMBL" id="THH30603.1"/>
    </source>
</evidence>
<dbReference type="GO" id="GO:0003723">
    <property type="term" value="F:RNA binding"/>
    <property type="evidence" value="ECO:0007669"/>
    <property type="project" value="TreeGrafter"/>
</dbReference>
<dbReference type="OrthoDB" id="27298at2759"/>
<evidence type="ECO:0000256" key="4">
    <source>
        <dbReference type="ARBA" id="ARBA00022835"/>
    </source>
</evidence>
<dbReference type="Gene3D" id="3.30.230.70">
    <property type="entry name" value="GHMP Kinase, N-terminal domain"/>
    <property type="match status" value="1"/>
</dbReference>
<comment type="subcellular location">
    <subcellularLocation>
        <location evidence="1">Nucleus</location>
    </subcellularLocation>
</comment>
<keyword evidence="4" id="KW-0271">Exosome</keyword>
<evidence type="ECO:0000256" key="2">
    <source>
        <dbReference type="ARBA" id="ARBA00006678"/>
    </source>
</evidence>
<dbReference type="AlphaFoldDB" id="A0A4V3XIV6"/>
<dbReference type="GO" id="GO:0000176">
    <property type="term" value="C:nuclear exosome (RNase complex)"/>
    <property type="evidence" value="ECO:0007669"/>
    <property type="project" value="UniProtKB-ARBA"/>
</dbReference>
<dbReference type="EMBL" id="SGPM01000074">
    <property type="protein sequence ID" value="THH30603.1"/>
    <property type="molecule type" value="Genomic_DNA"/>
</dbReference>
<sequence>MQSCFQIRSDIYGVTGKTKSLVSVSGPIEARLASESPSQATLDIHVRPLVANPGTDAKALAAILKTVLTPSILLSQHPRTLIQIVGQAFSGNESGSGMGSVGRGWNTSLIATLINATTTSLLSAGSIPMKGVVCAVAVGRFPRGETNTIRLALDPSESELASLTGSGCFAFLFTTLSDNATSPPTDGPSCALIWSNYGSSSGTSFDQEELATAKQLAEVGATAVWHRLKQSVADLESSVTTSIPVHIKKEKEKALRESVPTEIDDEKMEI</sequence>
<keyword evidence="3" id="KW-0698">rRNA processing</keyword>
<evidence type="ECO:0000256" key="1">
    <source>
        <dbReference type="ARBA" id="ARBA00004123"/>
    </source>
</evidence>
<dbReference type="InterPro" id="IPR001247">
    <property type="entry name" value="ExoRNase_PH_dom1"/>
</dbReference>
<dbReference type="InterPro" id="IPR027408">
    <property type="entry name" value="PNPase/RNase_PH_dom_sf"/>
</dbReference>
<organism evidence="7 8">
    <name type="scientific">Antrodiella citrinella</name>
    <dbReference type="NCBI Taxonomy" id="2447956"/>
    <lineage>
        <taxon>Eukaryota</taxon>
        <taxon>Fungi</taxon>
        <taxon>Dikarya</taxon>
        <taxon>Basidiomycota</taxon>
        <taxon>Agaricomycotina</taxon>
        <taxon>Agaricomycetes</taxon>
        <taxon>Polyporales</taxon>
        <taxon>Steccherinaceae</taxon>
        <taxon>Antrodiella</taxon>
    </lineage>
</organism>
<dbReference type="Proteomes" id="UP000308730">
    <property type="component" value="Unassembled WGS sequence"/>
</dbReference>
<reference evidence="7 8" key="1">
    <citation type="submission" date="2019-02" db="EMBL/GenBank/DDBJ databases">
        <title>Genome sequencing of the rare red list fungi Antrodiella citrinella (Flaviporus citrinellus).</title>
        <authorList>
            <person name="Buettner E."/>
            <person name="Kellner H."/>
        </authorList>
    </citation>
    <scope>NUCLEOTIDE SEQUENCE [LARGE SCALE GENOMIC DNA]</scope>
    <source>
        <strain evidence="7 8">DSM 108506</strain>
    </source>
</reference>
<feature type="domain" description="Exoribonuclease phosphorolytic" evidence="6">
    <location>
        <begin position="16"/>
        <end position="125"/>
    </location>
</feature>
<dbReference type="SUPFAM" id="SSF54211">
    <property type="entry name" value="Ribosomal protein S5 domain 2-like"/>
    <property type="match status" value="1"/>
</dbReference>
<dbReference type="GO" id="GO:0005730">
    <property type="term" value="C:nucleolus"/>
    <property type="evidence" value="ECO:0007669"/>
    <property type="project" value="TreeGrafter"/>
</dbReference>
<dbReference type="GO" id="GO:0071051">
    <property type="term" value="P:poly(A)-dependent snoRNA 3'-end processing"/>
    <property type="evidence" value="ECO:0007669"/>
    <property type="project" value="TreeGrafter"/>
</dbReference>
<evidence type="ECO:0000256" key="5">
    <source>
        <dbReference type="ARBA" id="ARBA00023242"/>
    </source>
</evidence>
<dbReference type="GO" id="GO:0000177">
    <property type="term" value="C:cytoplasmic exosome (RNase complex)"/>
    <property type="evidence" value="ECO:0007669"/>
    <property type="project" value="TreeGrafter"/>
</dbReference>
<protein>
    <recommendedName>
        <fullName evidence="6">Exoribonuclease phosphorolytic domain-containing protein</fullName>
    </recommendedName>
</protein>
<evidence type="ECO:0000259" key="6">
    <source>
        <dbReference type="Pfam" id="PF01138"/>
    </source>
</evidence>
<dbReference type="GO" id="GO:0071028">
    <property type="term" value="P:nuclear mRNA surveillance"/>
    <property type="evidence" value="ECO:0007669"/>
    <property type="project" value="TreeGrafter"/>
</dbReference>
<accession>A0A4V3XIV6</accession>
<dbReference type="InterPro" id="IPR036345">
    <property type="entry name" value="ExoRNase_PH_dom2_sf"/>
</dbReference>
<dbReference type="PANTHER" id="PTHR11953">
    <property type="entry name" value="EXOSOME COMPLEX COMPONENT"/>
    <property type="match status" value="1"/>
</dbReference>
<evidence type="ECO:0000313" key="8">
    <source>
        <dbReference type="Proteomes" id="UP000308730"/>
    </source>
</evidence>
<comment type="caution">
    <text evidence="7">The sequence shown here is derived from an EMBL/GenBank/DDBJ whole genome shotgun (WGS) entry which is preliminary data.</text>
</comment>